<reference evidence="1 2" key="1">
    <citation type="submission" date="2017-07" db="EMBL/GenBank/DDBJ databases">
        <authorList>
            <person name="Sun Z.S."/>
            <person name="Albrecht U."/>
            <person name="Echele G."/>
            <person name="Lee C.C."/>
        </authorList>
    </citation>
    <scope>NUCLEOTIDE SEQUENCE [LARGE SCALE GENOMIC DNA]</scope>
    <source>
        <strain evidence="2">type strain: KCTC 22618</strain>
    </source>
</reference>
<dbReference type="AlphaFoldDB" id="A0A238UGJ6"/>
<keyword evidence="2" id="KW-1185">Reference proteome</keyword>
<accession>A0A238UGJ6</accession>
<keyword evidence="1" id="KW-0449">Lipoprotein</keyword>
<dbReference type="OrthoDB" id="1177023at2"/>
<dbReference type="EMBL" id="LT899436">
    <property type="protein sequence ID" value="SNR17544.1"/>
    <property type="molecule type" value="Genomic_DNA"/>
</dbReference>
<name>A0A238UGJ6_9FLAO</name>
<gene>
    <name evidence="1" type="ORF">TJEJU_3913</name>
</gene>
<protein>
    <submittedName>
        <fullName evidence="1">Probable lipoprotein</fullName>
    </submittedName>
</protein>
<organism evidence="1 2">
    <name type="scientific">Tenacibaculum jejuense</name>
    <dbReference type="NCBI Taxonomy" id="584609"/>
    <lineage>
        <taxon>Bacteria</taxon>
        <taxon>Pseudomonadati</taxon>
        <taxon>Bacteroidota</taxon>
        <taxon>Flavobacteriia</taxon>
        <taxon>Flavobacteriales</taxon>
        <taxon>Flavobacteriaceae</taxon>
        <taxon>Tenacibaculum</taxon>
    </lineage>
</organism>
<evidence type="ECO:0000313" key="2">
    <source>
        <dbReference type="Proteomes" id="UP000215214"/>
    </source>
</evidence>
<sequence>MHSKWILIVTILLFSCSKDEKSTNLSNTILSDFLLNHSDKVLDEVIACAGSSNNEDAVLVYYFPEEGSFDFKYYETESANVNPDDFSNYKLKNLSIEGVFGNKLSAFKRNELQDAWGIVTYQTEGKIHKSNPIRIKHTQQATVYNSDVTIDTSVRLSPEFRWNESELQNDAIYFQVLLEHNSIFVSGTYTFDRFFRYYDTSNVVLTINPTTPPKLEIANDYQFIVLGVSLDNWVNSYSYKNFTAE</sequence>
<dbReference type="Proteomes" id="UP000215214">
    <property type="component" value="Chromosome TJEJU"/>
</dbReference>
<dbReference type="KEGG" id="tje:TJEJU_3913"/>
<proteinExistence type="predicted"/>
<dbReference type="RefSeq" id="WP_095074737.1">
    <property type="nucleotide sequence ID" value="NZ_LT899436.1"/>
</dbReference>
<dbReference type="PROSITE" id="PS51257">
    <property type="entry name" value="PROKAR_LIPOPROTEIN"/>
    <property type="match status" value="1"/>
</dbReference>
<evidence type="ECO:0000313" key="1">
    <source>
        <dbReference type="EMBL" id="SNR17544.1"/>
    </source>
</evidence>